<keyword evidence="5" id="KW-0998">Cell outer membrane</keyword>
<dbReference type="Gene3D" id="1.25.40.390">
    <property type="match status" value="1"/>
</dbReference>
<protein>
    <submittedName>
        <fullName evidence="8">Starch-binding associating with outer membrane family protein</fullName>
    </submittedName>
</protein>
<dbReference type="InterPro" id="IPR012944">
    <property type="entry name" value="SusD_RagB_dom"/>
</dbReference>
<dbReference type="SUPFAM" id="SSF48452">
    <property type="entry name" value="TPR-like"/>
    <property type="match status" value="1"/>
</dbReference>
<evidence type="ECO:0000256" key="5">
    <source>
        <dbReference type="ARBA" id="ARBA00023237"/>
    </source>
</evidence>
<proteinExistence type="inferred from homology"/>
<reference evidence="8 9" key="1">
    <citation type="submission" date="2014-04" db="EMBL/GenBank/DDBJ databases">
        <authorList>
            <person name="Sears C."/>
            <person name="Carroll K."/>
            <person name="Sack B.R."/>
            <person name="Qadri F."/>
            <person name="Myers L.L."/>
            <person name="Chung G.-T."/>
            <person name="Escheverria P."/>
            <person name="Fraser C.M."/>
            <person name="Sadzewicz L."/>
            <person name="Shefchek K.A."/>
            <person name="Tallon L."/>
            <person name="Das S.P."/>
            <person name="Daugherty S."/>
            <person name="Mongodin E.F."/>
        </authorList>
    </citation>
    <scope>NUCLEOTIDE SEQUENCE [LARGE SCALE GENOMIC DNA]</scope>
    <source>
        <strain evidence="8 9">3978 T3 ii</strain>
    </source>
</reference>
<dbReference type="Proteomes" id="UP000028013">
    <property type="component" value="Unassembled WGS sequence"/>
</dbReference>
<dbReference type="InterPro" id="IPR033985">
    <property type="entry name" value="SusD-like_N"/>
</dbReference>
<evidence type="ECO:0000313" key="8">
    <source>
        <dbReference type="EMBL" id="KDS49704.1"/>
    </source>
</evidence>
<dbReference type="AlphaFoldDB" id="A0A078RXH8"/>
<evidence type="ECO:0000313" key="9">
    <source>
        <dbReference type="Proteomes" id="UP000028013"/>
    </source>
</evidence>
<evidence type="ECO:0000256" key="1">
    <source>
        <dbReference type="ARBA" id="ARBA00004442"/>
    </source>
</evidence>
<evidence type="ECO:0000256" key="2">
    <source>
        <dbReference type="ARBA" id="ARBA00006275"/>
    </source>
</evidence>
<gene>
    <name evidence="8" type="ORF">M094_1808</name>
</gene>
<comment type="subcellular location">
    <subcellularLocation>
        <location evidence="1">Cell outer membrane</location>
    </subcellularLocation>
</comment>
<dbReference type="RefSeq" id="WP_016273168.1">
    <property type="nucleotide sequence ID" value="NZ_JNHN01000175.1"/>
</dbReference>
<name>A0A078RXH8_BACUN</name>
<evidence type="ECO:0000256" key="3">
    <source>
        <dbReference type="ARBA" id="ARBA00022729"/>
    </source>
</evidence>
<feature type="domain" description="SusD-like N-terminal" evidence="7">
    <location>
        <begin position="103"/>
        <end position="232"/>
    </location>
</feature>
<sequence length="594" mass="67421">MKLKHLYMLGVVALMTASCNEDRFLDLKPQGSLNEDIMTSTEGADLLVNAAYAALGGPEGQSWSVWCHPTSNWTYGEVRSDNAYKGGGGVGDLNEVHRMETFDMDATNGFLDSKWYHLYCSVQRCNSALRVLNAATDEQVNGRVSRIAEMKVLRAHYYFELSRLFNKIPYFDENVEISQYPDIPNNEFTRDEILSMLAKEMLDAAELLPASQSEVGRIHKYIALAYAAKIKLYQAYQQDETTHAVTSINKELLREVVSLCDQVTASNRYGLLDDFQGLDLVANENGKESVFAIQYSMNDGTESAGRINWSNLLNSPGGGSPYGGDGFFLPSQDLINAYQTDANGLPDFNYQSKSDYSWAVLNNGVYTLQNTTPNVDPRLDFVVGRPTITWKTYPDKPCEGWVRDKETYGYNCAKRFWVSPESSDMFNGWPWGASQLNWQIIRYADILLWKAEALIELNEGDGLETARDLINQIRNRARNSAYVKDFNDHSKYAANYLVNPYPADVWNQDYARQALRWETRLEKALEGERFFDLVRWGIVETTMNKYITAESDNRIYYANAHFTGGKDEYYPVPNNQYGFSGGKYVQNPGYAPFN</sequence>
<keyword evidence="3" id="KW-0732">Signal</keyword>
<comment type="caution">
    <text evidence="8">The sequence shown here is derived from an EMBL/GenBank/DDBJ whole genome shotgun (WGS) entry which is preliminary data.</text>
</comment>
<keyword evidence="4" id="KW-0472">Membrane</keyword>
<evidence type="ECO:0000259" key="7">
    <source>
        <dbReference type="Pfam" id="PF14322"/>
    </source>
</evidence>
<accession>A0A078RXH8</accession>
<organism evidence="8 9">
    <name type="scientific">Bacteroides uniformis str. 3978 T3 ii</name>
    <dbReference type="NCBI Taxonomy" id="1339349"/>
    <lineage>
        <taxon>Bacteria</taxon>
        <taxon>Pseudomonadati</taxon>
        <taxon>Bacteroidota</taxon>
        <taxon>Bacteroidia</taxon>
        <taxon>Bacteroidales</taxon>
        <taxon>Bacteroidaceae</taxon>
        <taxon>Bacteroides</taxon>
    </lineage>
</organism>
<evidence type="ECO:0000256" key="4">
    <source>
        <dbReference type="ARBA" id="ARBA00023136"/>
    </source>
</evidence>
<feature type="domain" description="RagB/SusD" evidence="6">
    <location>
        <begin position="287"/>
        <end position="590"/>
    </location>
</feature>
<dbReference type="PATRIC" id="fig|1339349.3.peg.2961"/>
<dbReference type="GO" id="GO:0009279">
    <property type="term" value="C:cell outer membrane"/>
    <property type="evidence" value="ECO:0007669"/>
    <property type="project" value="UniProtKB-SubCell"/>
</dbReference>
<dbReference type="Pfam" id="PF14322">
    <property type="entry name" value="SusD-like_3"/>
    <property type="match status" value="1"/>
</dbReference>
<dbReference type="EMBL" id="JNHN01000175">
    <property type="protein sequence ID" value="KDS49704.1"/>
    <property type="molecule type" value="Genomic_DNA"/>
</dbReference>
<dbReference type="PROSITE" id="PS51257">
    <property type="entry name" value="PROKAR_LIPOPROTEIN"/>
    <property type="match status" value="1"/>
</dbReference>
<dbReference type="Pfam" id="PF07980">
    <property type="entry name" value="SusD_RagB"/>
    <property type="match status" value="1"/>
</dbReference>
<evidence type="ECO:0000259" key="6">
    <source>
        <dbReference type="Pfam" id="PF07980"/>
    </source>
</evidence>
<dbReference type="InterPro" id="IPR011990">
    <property type="entry name" value="TPR-like_helical_dom_sf"/>
</dbReference>
<comment type="similarity">
    <text evidence="2">Belongs to the SusD family.</text>
</comment>